<dbReference type="GO" id="GO:1990234">
    <property type="term" value="C:transferase complex"/>
    <property type="evidence" value="ECO:0007669"/>
    <property type="project" value="UniProtKB-ARBA"/>
</dbReference>
<accession>A0A0C9WRQ1</accession>
<dbReference type="PROSITE" id="PS50294">
    <property type="entry name" value="WD_REPEATS_REGION"/>
    <property type="match status" value="5"/>
</dbReference>
<dbReference type="PANTHER" id="PTHR22847:SF637">
    <property type="entry name" value="WD REPEAT DOMAIN 5B"/>
    <property type="match status" value="1"/>
</dbReference>
<keyword evidence="1 3" id="KW-0853">WD repeat</keyword>
<dbReference type="AlphaFoldDB" id="A0A0C9WRQ1"/>
<feature type="repeat" description="WD" evidence="3">
    <location>
        <begin position="724"/>
        <end position="765"/>
    </location>
</feature>
<dbReference type="CDD" id="cd00200">
    <property type="entry name" value="WD40"/>
    <property type="match status" value="1"/>
</dbReference>
<dbReference type="InterPro" id="IPR015943">
    <property type="entry name" value="WD40/YVTN_repeat-like_dom_sf"/>
</dbReference>
<dbReference type="HOGENOM" id="CLU_005049_4_3_1"/>
<dbReference type="InterPro" id="IPR036322">
    <property type="entry name" value="WD40_repeat_dom_sf"/>
</dbReference>
<evidence type="ECO:0000256" key="3">
    <source>
        <dbReference type="PROSITE-ProRule" id="PRU00221"/>
    </source>
</evidence>
<evidence type="ECO:0000313" key="5">
    <source>
        <dbReference type="EMBL" id="KIJ94160.1"/>
    </source>
</evidence>
<evidence type="ECO:0000256" key="2">
    <source>
        <dbReference type="ARBA" id="ARBA00022737"/>
    </source>
</evidence>
<dbReference type="PROSITE" id="PS50082">
    <property type="entry name" value="WD_REPEATS_2"/>
    <property type="match status" value="5"/>
</dbReference>
<evidence type="ECO:0000313" key="6">
    <source>
        <dbReference type="Proteomes" id="UP000054477"/>
    </source>
</evidence>
<name>A0A0C9WRQ1_9AGAR</name>
<evidence type="ECO:0000256" key="1">
    <source>
        <dbReference type="ARBA" id="ARBA00022574"/>
    </source>
</evidence>
<feature type="repeat" description="WD" evidence="3">
    <location>
        <begin position="638"/>
        <end position="679"/>
    </location>
</feature>
<dbReference type="OrthoDB" id="538223at2759"/>
<dbReference type="STRING" id="1095629.A0A0C9WRQ1"/>
<evidence type="ECO:0000259" key="4">
    <source>
        <dbReference type="Pfam" id="PF09994"/>
    </source>
</evidence>
<dbReference type="InterPro" id="IPR019775">
    <property type="entry name" value="WD40_repeat_CS"/>
</dbReference>
<dbReference type="EMBL" id="KN838806">
    <property type="protein sequence ID" value="KIJ94160.1"/>
    <property type="molecule type" value="Genomic_DNA"/>
</dbReference>
<dbReference type="Pfam" id="PF09994">
    <property type="entry name" value="T6SS_Tle1-like_cat"/>
    <property type="match status" value="1"/>
</dbReference>
<dbReference type="InterPro" id="IPR018712">
    <property type="entry name" value="Tle1-like_cat"/>
</dbReference>
<dbReference type="Proteomes" id="UP000054477">
    <property type="component" value="Unassembled WGS sequence"/>
</dbReference>
<dbReference type="InterPro" id="IPR001680">
    <property type="entry name" value="WD40_rpt"/>
</dbReference>
<proteinExistence type="predicted"/>
<dbReference type="PANTHER" id="PTHR22847">
    <property type="entry name" value="WD40 REPEAT PROTEIN"/>
    <property type="match status" value="1"/>
</dbReference>
<protein>
    <recommendedName>
        <fullName evidence="4">T6SS Phospholipase effector Tle1-like catalytic domain-containing protein</fullName>
    </recommendedName>
</protein>
<dbReference type="PROSITE" id="PS00678">
    <property type="entry name" value="WD_REPEATS_1"/>
    <property type="match status" value="3"/>
</dbReference>
<organism evidence="5 6">
    <name type="scientific">Laccaria amethystina LaAM-08-1</name>
    <dbReference type="NCBI Taxonomy" id="1095629"/>
    <lineage>
        <taxon>Eukaryota</taxon>
        <taxon>Fungi</taxon>
        <taxon>Dikarya</taxon>
        <taxon>Basidiomycota</taxon>
        <taxon>Agaricomycotina</taxon>
        <taxon>Agaricomycetes</taxon>
        <taxon>Agaricomycetidae</taxon>
        <taxon>Agaricales</taxon>
        <taxon>Agaricineae</taxon>
        <taxon>Hydnangiaceae</taxon>
        <taxon>Laccaria</taxon>
    </lineage>
</organism>
<dbReference type="PRINTS" id="PR00320">
    <property type="entry name" value="GPROTEINBRPT"/>
</dbReference>
<dbReference type="Gene3D" id="2.130.10.10">
    <property type="entry name" value="YVTN repeat-like/Quinoprotein amine dehydrogenase"/>
    <property type="match status" value="3"/>
</dbReference>
<reference evidence="5 6" key="1">
    <citation type="submission" date="2014-04" db="EMBL/GenBank/DDBJ databases">
        <authorList>
            <consortium name="DOE Joint Genome Institute"/>
            <person name="Kuo A."/>
            <person name="Kohler A."/>
            <person name="Nagy L.G."/>
            <person name="Floudas D."/>
            <person name="Copeland A."/>
            <person name="Barry K.W."/>
            <person name="Cichocki N."/>
            <person name="Veneault-Fourrey C."/>
            <person name="LaButti K."/>
            <person name="Lindquist E.A."/>
            <person name="Lipzen A."/>
            <person name="Lundell T."/>
            <person name="Morin E."/>
            <person name="Murat C."/>
            <person name="Sun H."/>
            <person name="Tunlid A."/>
            <person name="Henrissat B."/>
            <person name="Grigoriev I.V."/>
            <person name="Hibbett D.S."/>
            <person name="Martin F."/>
            <person name="Nordberg H.P."/>
            <person name="Cantor M.N."/>
            <person name="Hua S.X."/>
        </authorList>
    </citation>
    <scope>NUCLEOTIDE SEQUENCE [LARGE SCALE GENOMIC DNA]</scope>
    <source>
        <strain evidence="5 6">LaAM-08-1</strain>
    </source>
</reference>
<feature type="non-terminal residue" evidence="5">
    <location>
        <position position="1"/>
    </location>
</feature>
<dbReference type="Pfam" id="PF00400">
    <property type="entry name" value="WD40"/>
    <property type="match status" value="6"/>
</dbReference>
<keyword evidence="2" id="KW-0677">Repeat</keyword>
<dbReference type="InterPro" id="IPR020472">
    <property type="entry name" value="WD40_PAC1"/>
</dbReference>
<feature type="repeat" description="WD" evidence="3">
    <location>
        <begin position="681"/>
        <end position="722"/>
    </location>
</feature>
<gene>
    <name evidence="5" type="ORF">K443DRAFT_642506</name>
</gene>
<sequence>MPCGHKLNGRNLIVCIDGTSNQFGEKVSVRLANTHPRFRRFQNDQNTNVIELYNLILKEVGDKQRTWYNSGIGTYAQPSWKSLSFYKKVLYHKIDLAIAWDFERTVLGAYRWLSDNYKPDDCIFLFGFSRGAFQVRVLSAMIEKVGLIHKGNEMQIPFAYELYADLNSGKRQVSNVGTQDTTTKADRFKEAFSHKEVKVHFIGAWDTVSSIGIARGKSMLPGTVDGMKHVCYFRHALALDERRVKFLPEYAYGGFATDPQKPIDNARESKGTLPQTKEVWFAGTHSDIGGGNVYNQEMDRSTPPLRWMVFEAGAAGLRTALFKRELTDDEQINMIESLTWHWLFFEICPFKRLTFTRKESRLPETTRRPHLGSGRKIHRGQKIHGSLVRADESTAENYIPKARPFSDDPSFWEKLRDKEKESTENISEWLELDLYEHSKLAVEKLVTEGDDTALKSLHHTSISGDARQAVYSNVIEALNKEELTLENKYLLLQTTMELLKRSSQDDLDFKLSPFRQIRPLLSDLFCGKSEYRRTALDFVTLFTTCVKIVQLKGHYYLISYAISPNGTRIASGAGAYGNVQIWVVETGTLVGEPLRGHTKSVLSVAFSPDGTRIVSGSVDKTTVRIWDAETGSPAGQPLKGHDDRVKSVAFSPDGTRIVSGSDDGTVRIWDAETGSPVGQPLEVHDDYVNSVAFSPDGTRIVSALDDGTVRIWDAEAGNPVGQPLKGHDDCVNSVAFSPDGTRIVSGSDDWTVRIWDAETGSPVGEPLRGHTRSVEFVAFSPDSTRITSISSGGTVHIWDVE</sequence>
<dbReference type="SMART" id="SM00320">
    <property type="entry name" value="WD40"/>
    <property type="match status" value="6"/>
</dbReference>
<reference evidence="6" key="2">
    <citation type="submission" date="2015-01" db="EMBL/GenBank/DDBJ databases">
        <title>Evolutionary Origins and Diversification of the Mycorrhizal Mutualists.</title>
        <authorList>
            <consortium name="DOE Joint Genome Institute"/>
            <consortium name="Mycorrhizal Genomics Consortium"/>
            <person name="Kohler A."/>
            <person name="Kuo A."/>
            <person name="Nagy L.G."/>
            <person name="Floudas D."/>
            <person name="Copeland A."/>
            <person name="Barry K.W."/>
            <person name="Cichocki N."/>
            <person name="Veneault-Fourrey C."/>
            <person name="LaButti K."/>
            <person name="Lindquist E.A."/>
            <person name="Lipzen A."/>
            <person name="Lundell T."/>
            <person name="Morin E."/>
            <person name="Murat C."/>
            <person name="Riley R."/>
            <person name="Ohm R."/>
            <person name="Sun H."/>
            <person name="Tunlid A."/>
            <person name="Henrissat B."/>
            <person name="Grigoriev I.V."/>
            <person name="Hibbett D.S."/>
            <person name="Martin F."/>
        </authorList>
    </citation>
    <scope>NUCLEOTIDE SEQUENCE [LARGE SCALE GENOMIC DNA]</scope>
    <source>
        <strain evidence="6">LaAM-08-1</strain>
    </source>
</reference>
<dbReference type="SUPFAM" id="SSF50978">
    <property type="entry name" value="WD40 repeat-like"/>
    <property type="match status" value="1"/>
</dbReference>
<feature type="domain" description="T6SS Phospholipase effector Tle1-like catalytic" evidence="4">
    <location>
        <begin position="10"/>
        <end position="309"/>
    </location>
</feature>
<feature type="repeat" description="WD" evidence="3">
    <location>
        <begin position="767"/>
        <end position="801"/>
    </location>
</feature>
<keyword evidence="6" id="KW-1185">Reference proteome</keyword>
<feature type="repeat" description="WD" evidence="3">
    <location>
        <begin position="594"/>
        <end position="636"/>
    </location>
</feature>